<protein>
    <submittedName>
        <fullName evidence="2">DUF1176 domain-containing protein</fullName>
    </submittedName>
</protein>
<dbReference type="AlphaFoldDB" id="A0AAW9RW08"/>
<dbReference type="EMBL" id="JAZHOF010000004">
    <property type="protein sequence ID" value="MEJ8572193.1"/>
    <property type="molecule type" value="Genomic_DNA"/>
</dbReference>
<feature type="chain" id="PRO_5043342565" evidence="1">
    <location>
        <begin position="21"/>
        <end position="351"/>
    </location>
</feature>
<sequence length="351" mass="37638">MPRRLLACLFALLAAASAEAAETAAFRGWQAECTDDNICVLVNRATGAAGEDAVIALRRLPDAGAPWQILVTPLDPAIDLTHPFALNVDGGPKLTFNPGYDFLAYGPAGNLFLVNPGLAGRLLGAMAGGMSAALYYEPEAGGSAAAVFALPGLADGLAWIDDRQSRLDRNRRVAAPVDLEPHESMAGLVTPIDGGTGERGLPNNVLTQHYGVHGCERLDSTLMSATQPLTGRLSDSAVLYAIPCTATGQRVDYRLYVVETGEIGGIDTLSFARYSRDYGWTGTDTLVDIAYDPEEGVLTSASPHREVDGCGHYARWRWTDIRFALIEYRYRESCGGAGDPRQYPEVFRLGN</sequence>
<evidence type="ECO:0000256" key="1">
    <source>
        <dbReference type="SAM" id="SignalP"/>
    </source>
</evidence>
<name>A0AAW9RW08_9HYPH</name>
<feature type="signal peptide" evidence="1">
    <location>
        <begin position="1"/>
        <end position="20"/>
    </location>
</feature>
<dbReference type="Pfam" id="PF06674">
    <property type="entry name" value="DUF1176"/>
    <property type="match status" value="1"/>
</dbReference>
<gene>
    <name evidence="2" type="ORF">V3328_11955</name>
</gene>
<keyword evidence="1" id="KW-0732">Signal</keyword>
<evidence type="ECO:0000313" key="3">
    <source>
        <dbReference type="Proteomes" id="UP001378188"/>
    </source>
</evidence>
<organism evidence="2 3">
    <name type="scientific">Microbaculum marinum</name>
    <dbReference type="NCBI Taxonomy" id="1764581"/>
    <lineage>
        <taxon>Bacteria</taxon>
        <taxon>Pseudomonadati</taxon>
        <taxon>Pseudomonadota</taxon>
        <taxon>Alphaproteobacteria</taxon>
        <taxon>Hyphomicrobiales</taxon>
        <taxon>Tepidamorphaceae</taxon>
        <taxon>Microbaculum</taxon>
    </lineage>
</organism>
<evidence type="ECO:0000313" key="2">
    <source>
        <dbReference type="EMBL" id="MEJ8572193.1"/>
    </source>
</evidence>
<reference evidence="2 3" key="1">
    <citation type="submission" date="2024-02" db="EMBL/GenBank/DDBJ databases">
        <title>Genome analysis and characterization of Microbaculum marinisediminis sp. nov., isolated from marine sediment.</title>
        <authorList>
            <person name="Du Z.-J."/>
            <person name="Ye Y.-Q."/>
            <person name="Zhang Z.-R."/>
            <person name="Yuan S.-M."/>
            <person name="Zhang X.-Y."/>
        </authorList>
    </citation>
    <scope>NUCLEOTIDE SEQUENCE [LARGE SCALE GENOMIC DNA]</scope>
    <source>
        <strain evidence="2 3">SDUM1044001</strain>
    </source>
</reference>
<keyword evidence="3" id="KW-1185">Reference proteome</keyword>
<proteinExistence type="predicted"/>
<dbReference type="InterPro" id="IPR009560">
    <property type="entry name" value="DUF1176"/>
</dbReference>
<accession>A0AAW9RW08</accession>
<dbReference type="RefSeq" id="WP_340329886.1">
    <property type="nucleotide sequence ID" value="NZ_JAZHOF010000004.1"/>
</dbReference>
<comment type="caution">
    <text evidence="2">The sequence shown here is derived from an EMBL/GenBank/DDBJ whole genome shotgun (WGS) entry which is preliminary data.</text>
</comment>
<dbReference type="Proteomes" id="UP001378188">
    <property type="component" value="Unassembled WGS sequence"/>
</dbReference>